<dbReference type="Pfam" id="PF07819">
    <property type="entry name" value="PGAP1"/>
    <property type="match status" value="1"/>
</dbReference>
<reference evidence="4" key="1">
    <citation type="submission" date="2020-05" db="EMBL/GenBank/DDBJ databases">
        <title>Phylogenomic resolution of chytrid fungi.</title>
        <authorList>
            <person name="Stajich J.E."/>
            <person name="Amses K."/>
            <person name="Simmons R."/>
            <person name="Seto K."/>
            <person name="Myers J."/>
            <person name="Bonds A."/>
            <person name="Quandt C.A."/>
            <person name="Barry K."/>
            <person name="Liu P."/>
            <person name="Grigoriev I."/>
            <person name="Longcore J.E."/>
            <person name="James T.Y."/>
        </authorList>
    </citation>
    <scope>NUCLEOTIDE SEQUENCE</scope>
    <source>
        <strain evidence="4">JEL0513</strain>
    </source>
</reference>
<dbReference type="SUPFAM" id="SSF53474">
    <property type="entry name" value="alpha/beta-Hydrolases"/>
    <property type="match status" value="1"/>
</dbReference>
<comment type="caution">
    <text evidence="4">The sequence shown here is derived from an EMBL/GenBank/DDBJ whole genome shotgun (WGS) entry which is preliminary data.</text>
</comment>
<dbReference type="GO" id="GO:0016788">
    <property type="term" value="F:hydrolase activity, acting on ester bonds"/>
    <property type="evidence" value="ECO:0007669"/>
    <property type="project" value="InterPro"/>
</dbReference>
<keyword evidence="1" id="KW-0653">Protein transport</keyword>
<dbReference type="PROSITE" id="PS51471">
    <property type="entry name" value="FE2OG_OXY"/>
    <property type="match status" value="1"/>
</dbReference>
<dbReference type="InterPro" id="IPR026992">
    <property type="entry name" value="DIOX_N"/>
</dbReference>
<feature type="transmembrane region" description="Helical" evidence="1">
    <location>
        <begin position="645"/>
        <end position="665"/>
    </location>
</feature>
<dbReference type="InterPro" id="IPR029058">
    <property type="entry name" value="AB_hydrolase_fold"/>
</dbReference>
<evidence type="ECO:0000256" key="2">
    <source>
        <dbReference type="SAM" id="SignalP"/>
    </source>
</evidence>
<comment type="function">
    <text evidence="1">Involved in inositol deacylation of GPI-anchored proteins which plays important roles in the quality control and ER-associated degradation of GPI-anchored proteins.</text>
</comment>
<dbReference type="InterPro" id="IPR050231">
    <property type="entry name" value="Iron_ascorbate_oxido_reductase"/>
</dbReference>
<evidence type="ECO:0000259" key="3">
    <source>
        <dbReference type="PROSITE" id="PS51471"/>
    </source>
</evidence>
<evidence type="ECO:0000313" key="5">
    <source>
        <dbReference type="Proteomes" id="UP001211907"/>
    </source>
</evidence>
<dbReference type="InterPro" id="IPR005123">
    <property type="entry name" value="Oxoglu/Fe-dep_dioxygenase_dom"/>
</dbReference>
<dbReference type="InterPro" id="IPR027443">
    <property type="entry name" value="IPNS-like_sf"/>
</dbReference>
<dbReference type="Pfam" id="PF03171">
    <property type="entry name" value="2OG-FeII_Oxy"/>
    <property type="match status" value="1"/>
</dbReference>
<dbReference type="Gene3D" id="2.60.120.330">
    <property type="entry name" value="B-lactam Antibiotic, Isopenicillin N Synthase, Chain"/>
    <property type="match status" value="1"/>
</dbReference>
<keyword evidence="1" id="KW-1133">Transmembrane helix</keyword>
<feature type="transmembrane region" description="Helical" evidence="1">
    <location>
        <begin position="579"/>
        <end position="597"/>
    </location>
</feature>
<dbReference type="EC" id="3.1.-.-" evidence="1"/>
<dbReference type="PRINTS" id="PR00682">
    <property type="entry name" value="IPNSYNTHASE"/>
</dbReference>
<proteinExistence type="inferred from homology"/>
<organism evidence="4 5">
    <name type="scientific">Physocladia obscura</name>
    <dbReference type="NCBI Taxonomy" id="109957"/>
    <lineage>
        <taxon>Eukaryota</taxon>
        <taxon>Fungi</taxon>
        <taxon>Fungi incertae sedis</taxon>
        <taxon>Chytridiomycota</taxon>
        <taxon>Chytridiomycota incertae sedis</taxon>
        <taxon>Chytridiomycetes</taxon>
        <taxon>Chytridiales</taxon>
        <taxon>Chytriomycetaceae</taxon>
        <taxon>Physocladia</taxon>
    </lineage>
</organism>
<feature type="signal peptide" evidence="2">
    <location>
        <begin position="1"/>
        <end position="25"/>
    </location>
</feature>
<dbReference type="Pfam" id="PF14226">
    <property type="entry name" value="DIOX_N"/>
    <property type="match status" value="1"/>
</dbReference>
<dbReference type="GO" id="GO:0015031">
    <property type="term" value="P:protein transport"/>
    <property type="evidence" value="ECO:0007669"/>
    <property type="project" value="UniProtKB-KW"/>
</dbReference>
<evidence type="ECO:0000256" key="1">
    <source>
        <dbReference type="RuleBase" id="RU365011"/>
    </source>
</evidence>
<feature type="domain" description="Fe2OG dioxygenase" evidence="3">
    <location>
        <begin position="1047"/>
        <end position="1158"/>
    </location>
</feature>
<comment type="similarity">
    <text evidence="1">Belongs to the GPI inositol-deacylase family.</text>
</comment>
<feature type="chain" id="PRO_5041923941" description="GPI inositol-deacylase" evidence="2">
    <location>
        <begin position="26"/>
        <end position="1194"/>
    </location>
</feature>
<feature type="transmembrane region" description="Helical" evidence="1">
    <location>
        <begin position="609"/>
        <end position="633"/>
    </location>
</feature>
<keyword evidence="2" id="KW-0732">Signal</keyword>
<keyword evidence="1" id="KW-0813">Transport</keyword>
<keyword evidence="1" id="KW-0378">Hydrolase</keyword>
<dbReference type="AlphaFoldDB" id="A0AAD5T8H5"/>
<dbReference type="SUPFAM" id="SSF51197">
    <property type="entry name" value="Clavaminate synthase-like"/>
    <property type="match status" value="1"/>
</dbReference>
<keyword evidence="5" id="KW-1185">Reference proteome</keyword>
<accession>A0AAD5T8H5</accession>
<feature type="non-terminal residue" evidence="4">
    <location>
        <position position="1194"/>
    </location>
</feature>
<dbReference type="EMBL" id="JADGJH010000075">
    <property type="protein sequence ID" value="KAJ3139401.1"/>
    <property type="molecule type" value="Genomic_DNA"/>
</dbReference>
<keyword evidence="1" id="KW-0812">Transmembrane</keyword>
<protein>
    <recommendedName>
        <fullName evidence="1">GPI inositol-deacylase</fullName>
        <ecNumber evidence="1">3.1.-.-</ecNumber>
    </recommendedName>
</protein>
<gene>
    <name evidence="4" type="ORF">HK100_011676</name>
</gene>
<dbReference type="InterPro" id="IPR012908">
    <property type="entry name" value="PGAP1-ab_dom-like"/>
</dbReference>
<dbReference type="GO" id="GO:0005789">
    <property type="term" value="C:endoplasmic reticulum membrane"/>
    <property type="evidence" value="ECO:0007669"/>
    <property type="project" value="UniProtKB-SubCell"/>
</dbReference>
<comment type="subcellular location">
    <subcellularLocation>
        <location evidence="1">Endoplasmic reticulum membrane</location>
    </subcellularLocation>
</comment>
<keyword evidence="1" id="KW-0472">Membrane</keyword>
<comment type="caution">
    <text evidence="1">Lacks conserved residue(s) required for the propagation of feature annotation.</text>
</comment>
<name>A0AAD5T8H5_9FUNG</name>
<dbReference type="InterPro" id="IPR044861">
    <property type="entry name" value="IPNS-like_FE2OG_OXY"/>
</dbReference>
<dbReference type="PANTHER" id="PTHR47990">
    <property type="entry name" value="2-OXOGLUTARATE (2OG) AND FE(II)-DEPENDENT OXYGENASE SUPERFAMILY PROTEIN-RELATED"/>
    <property type="match status" value="1"/>
</dbReference>
<keyword evidence="1" id="KW-0256">Endoplasmic reticulum</keyword>
<evidence type="ECO:0000313" key="4">
    <source>
        <dbReference type="EMBL" id="KAJ3139401.1"/>
    </source>
</evidence>
<sequence length="1194" mass="131476">MKVMVALARALVLTLSVPLIPSTSASASVAVPVFREQVDQLGCRWVDELLSVPMPVSEFVLLRFVCGDGGGGEKSGGAALFLHGHAGDAEQATALAAASTTTGRAAPVAWFAVSHAHSQSLSALDAHLLRRQAAFAAAALSHLALVAPVVSLVAHSMGSIAASAVLLLHPLESVKVVNLLLLAAPRMHPPVSIEWDMVLLYRLLNKPPPKPHSLPVIVSIAGGSRDLQIQSQHADLSNFLLTENSVSVYTSNVSGVWIDLPHDDLLTHQPLVNILVNAISDVFATVNPSSNQSDIQKGSIAIWRQYLLHEYPLDDRQIDLRDKIDIRDESVIVVTVKSLNFNGGSEKSFTALARNTIWAWACYEKDLSNCISITDQFLPTPTSTLMLKLDNQTLMRFTRLVFKTKNNDDNYINNSNNSNNNTIFAHEFTEKEGDRSQEYHISPTFFITKTINMEITHLSTRIKLPKISEAFYQYTVTQQFTCSLPLVTRPLEKLDPTILVTVSGTSEAKYISTEKTIVSFFANAKGGLEFQVAAYCGHGHDGNKSSDKDDGSSTMLPGNLRFDFKINILGTLENFFRRWSIGIITFAIITGLVVFIRELGNFTRRKKNFVPRVLCSAFIVYNTCAIMLFGVIFKNHEFPSKNSTGWSLAFFIAAGLEFSFGAAMFHSENHKVWHMFFVLLAHKAAFMEEVGGGATFTASITRTLIQQEQQQLQPILPQIRNQASSSTSDDGGGGNLNGILPHSGLVLVLFQAAFSFPHALAGLQDGRFGAVAWWLRDGGGSDSLRRDAVVVVLDLLGVTALVASGWRRERSRVRRRWQRGWLFGDGGGEFFSVVVSVVAAVVCNHVDESNSAKIQMNLFSHDNESLNTAPPSTIPIIDFAAFSTSSSGDDDNGATVQEKQAVAQELVHAFRTAGFVYLRNHGIPEGDVARIFEASKAFFALDQSEKDKISWESPESNRGYVALGRELSFIYIYILHDINISIIVRKLTELDKEGRVDDIKALNEISPDLKEALGSNAMQKLNLIVMSVVAEGLGLEKNFFTQFIDKSNNTLRLLHYPRVPANQVNDRSRRCGAHSDYGGVTFLFQDQVGGLEVKERGTNAYVRATPIPDTVLVNVGDLLQRWTNDYLVSTEHRVVQPYQVETDGYLPARYSVVYFCDPNTDAQIESLEQFVENGQTGYEPVNAGEYLLSRLSST</sequence>
<dbReference type="Gene3D" id="3.40.50.1820">
    <property type="entry name" value="alpha/beta hydrolase"/>
    <property type="match status" value="1"/>
</dbReference>
<dbReference type="Proteomes" id="UP001211907">
    <property type="component" value="Unassembled WGS sequence"/>
</dbReference>